<dbReference type="EMBL" id="DS122579">
    <property type="protein sequence ID" value="EAX77739.1"/>
    <property type="molecule type" value="Genomic_DNA"/>
</dbReference>
<reference evidence="1" key="2">
    <citation type="journal article" date="2007" name="Science">
        <title>Draft genome sequence of the sexually transmitted pathogen Trichomonas vaginalis.</title>
        <authorList>
            <person name="Carlton J.M."/>
            <person name="Hirt R.P."/>
            <person name="Silva J.C."/>
            <person name="Delcher A.L."/>
            <person name="Schatz M."/>
            <person name="Zhao Q."/>
            <person name="Wortman J.R."/>
            <person name="Bidwell S.L."/>
            <person name="Alsmark U.C.M."/>
            <person name="Besteiro S."/>
            <person name="Sicheritz-Ponten T."/>
            <person name="Noel C.J."/>
            <person name="Dacks J.B."/>
            <person name="Foster P.G."/>
            <person name="Simillion C."/>
            <person name="Van de Peer Y."/>
            <person name="Miranda-Saavedra D."/>
            <person name="Barton G.J."/>
            <person name="Westrop G.D."/>
            <person name="Mueller S."/>
            <person name="Dessi D."/>
            <person name="Fiori P.L."/>
            <person name="Ren Q."/>
            <person name="Paulsen I."/>
            <person name="Zhang H."/>
            <person name="Bastida-Corcuera F.D."/>
            <person name="Simoes-Barbosa A."/>
            <person name="Brown M.T."/>
            <person name="Hayes R.D."/>
            <person name="Mukherjee M."/>
            <person name="Okumura C.Y."/>
            <person name="Schneider R."/>
            <person name="Smith A.J."/>
            <person name="Vanacova S."/>
            <person name="Villalvazo M."/>
            <person name="Haas B.J."/>
            <person name="Pertea M."/>
            <person name="Feldblyum T.V."/>
            <person name="Utterback T.R."/>
            <person name="Shu C.L."/>
            <person name="Osoegawa K."/>
            <person name="de Jong P.J."/>
            <person name="Hrdy I."/>
            <person name="Horvathova L."/>
            <person name="Zubacova Z."/>
            <person name="Dolezal P."/>
            <person name="Malik S.B."/>
            <person name="Logsdon J.M. Jr."/>
            <person name="Henze K."/>
            <person name="Gupta A."/>
            <person name="Wang C.C."/>
            <person name="Dunne R.L."/>
            <person name="Upcroft J.A."/>
            <person name="Upcroft P."/>
            <person name="White O."/>
            <person name="Salzberg S.L."/>
            <person name="Tang P."/>
            <person name="Chiu C.-H."/>
            <person name="Lee Y.-S."/>
            <person name="Embley T.M."/>
            <person name="Coombs G.H."/>
            <person name="Mottram J.C."/>
            <person name="Tachezy J."/>
            <person name="Fraser-Liggett C.M."/>
            <person name="Johnson P.J."/>
        </authorList>
    </citation>
    <scope>NUCLEOTIDE SEQUENCE [LARGE SCALE GENOMIC DNA]</scope>
    <source>
        <strain evidence="1">G3</strain>
    </source>
</reference>
<dbReference type="Proteomes" id="UP000001542">
    <property type="component" value="Unassembled WGS sequence"/>
</dbReference>
<dbReference type="InterPro" id="IPR029033">
    <property type="entry name" value="His_PPase_superfam"/>
</dbReference>
<dbReference type="Gene3D" id="3.40.50.1240">
    <property type="entry name" value="Phosphoglycerate mutase-like"/>
    <property type="match status" value="1"/>
</dbReference>
<evidence type="ECO:0000313" key="1">
    <source>
        <dbReference type="EMBL" id="EAX77739.1"/>
    </source>
</evidence>
<dbReference type="SMR" id="A2GYM8"/>
<keyword evidence="2" id="KW-1185">Reference proteome</keyword>
<proteinExistence type="predicted"/>
<dbReference type="VEuPathDB" id="TrichDB:TVAG_152090"/>
<protein>
    <submittedName>
        <fullName evidence="1">Uncharacterized protein</fullName>
    </submittedName>
</protein>
<evidence type="ECO:0000313" key="2">
    <source>
        <dbReference type="Proteomes" id="UP000001542"/>
    </source>
</evidence>
<dbReference type="OrthoDB" id="10257284at2759"/>
<reference evidence="1" key="1">
    <citation type="submission" date="2006-10" db="EMBL/GenBank/DDBJ databases">
        <authorList>
            <person name="Amadeo P."/>
            <person name="Zhao Q."/>
            <person name="Wortman J."/>
            <person name="Fraser-Liggett C."/>
            <person name="Carlton J."/>
        </authorList>
    </citation>
    <scope>NUCLEOTIDE SEQUENCE</scope>
    <source>
        <strain evidence="1">G3</strain>
    </source>
</reference>
<dbReference type="InParanoid" id="A2GYM8"/>
<dbReference type="VEuPathDB" id="TrichDB:TVAGG3_0416520"/>
<gene>
    <name evidence="1" type="ORF">TVAG_152090</name>
</gene>
<name>A2GYM8_TRIV3</name>
<organism evidence="1 2">
    <name type="scientific">Trichomonas vaginalis (strain ATCC PRA-98 / G3)</name>
    <dbReference type="NCBI Taxonomy" id="412133"/>
    <lineage>
        <taxon>Eukaryota</taxon>
        <taxon>Metamonada</taxon>
        <taxon>Parabasalia</taxon>
        <taxon>Trichomonadida</taxon>
        <taxon>Trichomonadidae</taxon>
        <taxon>Trichomonas</taxon>
    </lineage>
</organism>
<feature type="non-terminal residue" evidence="1">
    <location>
        <position position="1"/>
    </location>
</feature>
<dbReference type="KEGG" id="tva:4735156"/>
<sequence length="114" mass="13001">EVFRIINHKLATETYHRIIAVPLSPENFVSILSILDFSDETGPLPKSHIILEIWEVGKDIQARLLYNGQVLPVDSIIPNQQDLLTGLFPYNNFQSILKQKGYLSKCVIPGRTIW</sequence>
<dbReference type="AlphaFoldDB" id="A2GYM8"/>
<dbReference type="SUPFAM" id="SSF53254">
    <property type="entry name" value="Phosphoglycerate mutase-like"/>
    <property type="match status" value="1"/>
</dbReference>
<accession>A2GYM8</accession>